<accession>A0A495MDP6</accession>
<proteinExistence type="predicted"/>
<reference evidence="1 2" key="1">
    <citation type="submission" date="2018-10" db="EMBL/GenBank/DDBJ databases">
        <title>Genomic Encyclopedia of Archaeal and Bacterial Type Strains, Phase II (KMG-II): from individual species to whole genera.</title>
        <authorList>
            <person name="Goeker M."/>
        </authorList>
    </citation>
    <scope>NUCLEOTIDE SEQUENCE [LARGE SCALE GENOMIC DNA]</scope>
    <source>
        <strain evidence="1 2">DSM 29537</strain>
    </source>
</reference>
<protein>
    <submittedName>
        <fullName evidence="1">Uncharacterized protein</fullName>
    </submittedName>
</protein>
<name>A0A495MDP6_9FLAO</name>
<dbReference type="RefSeq" id="WP_121376432.1">
    <property type="nucleotide sequence ID" value="NZ_RBLC01000002.1"/>
</dbReference>
<comment type="caution">
    <text evidence="1">The sequence shown here is derived from an EMBL/GenBank/DDBJ whole genome shotgun (WGS) entry which is preliminary data.</text>
</comment>
<gene>
    <name evidence="1" type="ORF">CLV94_2117</name>
</gene>
<dbReference type="EMBL" id="RBLC01000002">
    <property type="protein sequence ID" value="RKS23212.1"/>
    <property type="molecule type" value="Genomic_DNA"/>
</dbReference>
<dbReference type="OrthoDB" id="1332052at2"/>
<dbReference type="Proteomes" id="UP000277579">
    <property type="component" value="Unassembled WGS sequence"/>
</dbReference>
<sequence>MTTDIFEDFDEESQDLLRELDMQGFEAFQNSGQVGNLKNNSFEEIAYEKIYGENNSCGEYIDEWTTKIIDINELLKFIRTNRPYKKAFYFPAFLIPTLNPLSSKSPSAMMLKSFYASVSSDKTIFNYEDENRKIKRQGKLEIKLNSRACHVNLDKPGYLFKIDAAKKNLNFRIAFVYEDAMHLRNYDVTPEVENDFVLRDQFNAIIIKTDDANAFVALAEHTGSKEFVKEKIKNAFVEALKIAKTGSELKFLYENIPDFILNQLVSLLKEEKLWDHVNLLTDYDDTGTFSNFKDSSGALMNLFKAFGNSFYIIEKFSEDQAFLKRIYENLDGSSEFMGQVTSNRIIFASLISACCVYDNRLKRIDKTFYYGKGYKIDSDISWFSDEKEDEFYLKQQKIVEHTYQQPNTETDEFGVTISLGPDLEKSYSETVDQDKGRMYHPLDMVSLVDYSSGIDIPISVPIVFVKALAGEKERQDVELAIRIGFDTVAIIAGVIVMATTANPGVFALALADVVLATGDVAINTSRNEILETPGGAEFLETWEQIYVVGGIITAGPALIQSFFKAGAGLLRTANAIKNFKVANFARACITKVIFEINIANFTQNTVKEILYAEEALANTGIKFNIRAVARFQEKGVLFIKGIGHDGKVQGLAALYKGEVIAQGTAKEIRNSLKELWSAEGKALENGLDILEQTVKYENGRIGYVDGLFDGINVNHKPAGFNAIEDVESIHPIYGKGIITKFQNFTGYFYRNYDQTKKIFTFNHGFIEDLPKWVTDVRVALVKGKGIPTQAYFTLRQMKLLGITKGEIKLVKMAQIQNLETMGYIHKAMKEKGLTRLADVDILAAPSNEYMKTVMTQAGYETISGKIIKTDVTTKLSIRRLKSEGFPITKEFMKKYDLSDNSELFIDFNIEVNVKYIKR</sequence>
<evidence type="ECO:0000313" key="2">
    <source>
        <dbReference type="Proteomes" id="UP000277579"/>
    </source>
</evidence>
<organism evidence="1 2">
    <name type="scientific">Flavobacterium endophyticum</name>
    <dbReference type="NCBI Taxonomy" id="1540163"/>
    <lineage>
        <taxon>Bacteria</taxon>
        <taxon>Pseudomonadati</taxon>
        <taxon>Bacteroidota</taxon>
        <taxon>Flavobacteriia</taxon>
        <taxon>Flavobacteriales</taxon>
        <taxon>Flavobacteriaceae</taxon>
        <taxon>Flavobacterium</taxon>
    </lineage>
</organism>
<evidence type="ECO:0000313" key="1">
    <source>
        <dbReference type="EMBL" id="RKS23212.1"/>
    </source>
</evidence>
<keyword evidence="2" id="KW-1185">Reference proteome</keyword>
<dbReference type="AlphaFoldDB" id="A0A495MDP6"/>